<proteinExistence type="inferred from homology"/>
<keyword evidence="4" id="KW-0479">Metal-binding</keyword>
<evidence type="ECO:0000256" key="5">
    <source>
        <dbReference type="ARBA" id="ARBA00022797"/>
    </source>
</evidence>
<dbReference type="Gene3D" id="3.20.20.120">
    <property type="entry name" value="Enolase-like C-terminal domain"/>
    <property type="match status" value="1"/>
</dbReference>
<dbReference type="Proteomes" id="UP000033618">
    <property type="component" value="Unassembled WGS sequence"/>
</dbReference>
<evidence type="ECO:0000256" key="1">
    <source>
        <dbReference type="ARBA" id="ARBA00001936"/>
    </source>
</evidence>
<comment type="pathway">
    <text evidence="2">Aromatic compound metabolism.</text>
</comment>
<feature type="active site" description="Proton acceptor" evidence="8">
    <location>
        <position position="171"/>
    </location>
</feature>
<dbReference type="PROSITE" id="PS00909">
    <property type="entry name" value="MR_MLE_2"/>
    <property type="match status" value="1"/>
</dbReference>
<evidence type="ECO:0000256" key="6">
    <source>
        <dbReference type="ARBA" id="ARBA00023211"/>
    </source>
</evidence>
<evidence type="ECO:0000256" key="8">
    <source>
        <dbReference type="PIRSR" id="PIRSR613370-1"/>
    </source>
</evidence>
<dbReference type="InterPro" id="IPR013341">
    <property type="entry name" value="Mandelate_racemase_N_dom"/>
</dbReference>
<dbReference type="GO" id="GO:0009063">
    <property type="term" value="P:amino acid catabolic process"/>
    <property type="evidence" value="ECO:0007669"/>
    <property type="project" value="InterPro"/>
</dbReference>
<dbReference type="GO" id="GO:0018850">
    <property type="term" value="F:chloromuconate cycloisomerase activity"/>
    <property type="evidence" value="ECO:0007669"/>
    <property type="project" value="InterPro"/>
</dbReference>
<organism evidence="10 11">
    <name type="scientific">Robbsia andropogonis</name>
    <dbReference type="NCBI Taxonomy" id="28092"/>
    <lineage>
        <taxon>Bacteria</taxon>
        <taxon>Pseudomonadati</taxon>
        <taxon>Pseudomonadota</taxon>
        <taxon>Betaproteobacteria</taxon>
        <taxon>Burkholderiales</taxon>
        <taxon>Burkholderiaceae</taxon>
        <taxon>Robbsia</taxon>
    </lineage>
</organism>
<dbReference type="InterPro" id="IPR036849">
    <property type="entry name" value="Enolase-like_C_sf"/>
</dbReference>
<dbReference type="SFLD" id="SFLDG00180">
    <property type="entry name" value="muconate_cycloisomerase"/>
    <property type="match status" value="1"/>
</dbReference>
<evidence type="ECO:0000256" key="7">
    <source>
        <dbReference type="ARBA" id="ARBA00023235"/>
    </source>
</evidence>
<keyword evidence="11" id="KW-1185">Reference proteome</keyword>
<dbReference type="PANTHER" id="PTHR48073:SF2">
    <property type="entry name" value="O-SUCCINYLBENZOATE SYNTHASE"/>
    <property type="match status" value="1"/>
</dbReference>
<dbReference type="OrthoDB" id="5596677at2"/>
<dbReference type="InterPro" id="IPR029017">
    <property type="entry name" value="Enolase-like_N"/>
</dbReference>
<dbReference type="InterPro" id="IPR013342">
    <property type="entry name" value="Mandelate_racemase_C"/>
</dbReference>
<dbReference type="STRING" id="28092.WM40_15035"/>
<dbReference type="InterPro" id="IPR018110">
    <property type="entry name" value="Mandel_Rmase/mucon_lact_enz_CS"/>
</dbReference>
<name>A0A0F5JZU3_9BURK</name>
<keyword evidence="5" id="KW-0058">Aromatic hydrocarbons catabolism</keyword>
<feature type="active site" description="Proton donor" evidence="8">
    <location>
        <position position="329"/>
    </location>
</feature>
<dbReference type="InterPro" id="IPR029065">
    <property type="entry name" value="Enolase_C-like"/>
</dbReference>
<dbReference type="Pfam" id="PF13378">
    <property type="entry name" value="MR_MLE_C"/>
    <property type="match status" value="1"/>
</dbReference>
<dbReference type="GO" id="GO:0016854">
    <property type="term" value="F:racemase and epimerase activity"/>
    <property type="evidence" value="ECO:0007669"/>
    <property type="project" value="UniProtKB-ARBA"/>
</dbReference>
<dbReference type="AlphaFoldDB" id="A0A0F5JZU3"/>
<dbReference type="SUPFAM" id="SSF54826">
    <property type="entry name" value="Enolase N-terminal domain-like"/>
    <property type="match status" value="1"/>
</dbReference>
<evidence type="ECO:0000256" key="3">
    <source>
        <dbReference type="ARBA" id="ARBA00008031"/>
    </source>
</evidence>
<dbReference type="SUPFAM" id="SSF51604">
    <property type="entry name" value="Enolase C-terminal domain-like"/>
    <property type="match status" value="1"/>
</dbReference>
<dbReference type="SFLD" id="SFLDS00001">
    <property type="entry name" value="Enolase"/>
    <property type="match status" value="1"/>
</dbReference>
<dbReference type="CDD" id="cd03318">
    <property type="entry name" value="MLE"/>
    <property type="match status" value="1"/>
</dbReference>
<dbReference type="PANTHER" id="PTHR48073">
    <property type="entry name" value="O-SUCCINYLBENZOATE SYNTHASE-RELATED"/>
    <property type="match status" value="1"/>
</dbReference>
<keyword evidence="7 10" id="KW-0413">Isomerase</keyword>
<dbReference type="PROSITE" id="PS00908">
    <property type="entry name" value="MR_MLE_1"/>
    <property type="match status" value="1"/>
</dbReference>
<evidence type="ECO:0000313" key="10">
    <source>
        <dbReference type="EMBL" id="KKB62832.1"/>
    </source>
</evidence>
<keyword evidence="6" id="KW-0464">Manganese</keyword>
<dbReference type="RefSeq" id="WP_046153252.1">
    <property type="nucleotide sequence ID" value="NZ_CADFGU010000007.1"/>
</dbReference>
<dbReference type="EMBL" id="LAQU01000015">
    <property type="protein sequence ID" value="KKB62832.1"/>
    <property type="molecule type" value="Genomic_DNA"/>
</dbReference>
<evidence type="ECO:0000313" key="11">
    <source>
        <dbReference type="Proteomes" id="UP000033618"/>
    </source>
</evidence>
<dbReference type="Gene3D" id="3.30.390.10">
    <property type="entry name" value="Enolase-like, N-terminal domain"/>
    <property type="match status" value="1"/>
</dbReference>
<protein>
    <submittedName>
        <fullName evidence="10">Muconate cycloisomerase</fullName>
    </submittedName>
</protein>
<evidence type="ECO:0000259" key="9">
    <source>
        <dbReference type="SMART" id="SM00922"/>
    </source>
</evidence>
<evidence type="ECO:0000256" key="4">
    <source>
        <dbReference type="ARBA" id="ARBA00022723"/>
    </source>
</evidence>
<dbReference type="NCBIfam" id="TIGR02534">
    <property type="entry name" value="mucon_cyclo"/>
    <property type="match status" value="1"/>
</dbReference>
<dbReference type="SFLD" id="SFLDG01258">
    <property type="entry name" value="(chloro)muconate_cycloisomeras"/>
    <property type="match status" value="1"/>
</dbReference>
<evidence type="ECO:0000256" key="2">
    <source>
        <dbReference type="ARBA" id="ARBA00005211"/>
    </source>
</evidence>
<dbReference type="GO" id="GO:0006518">
    <property type="term" value="P:peptide metabolic process"/>
    <property type="evidence" value="ECO:0007669"/>
    <property type="project" value="UniProtKB-ARBA"/>
</dbReference>
<dbReference type="PATRIC" id="fig|28092.6.peg.3551"/>
<dbReference type="InterPro" id="IPR013370">
    <property type="entry name" value="Chloromuconate_cycloisomerase"/>
</dbReference>
<dbReference type="GO" id="GO:0030145">
    <property type="term" value="F:manganese ion binding"/>
    <property type="evidence" value="ECO:0007669"/>
    <property type="project" value="InterPro"/>
</dbReference>
<comment type="similarity">
    <text evidence="3">Belongs to the mandelate racemase/muconate lactonizing enzyme family.</text>
</comment>
<feature type="domain" description="Mandelate racemase/muconate lactonizing enzyme C-terminal" evidence="9">
    <location>
        <begin position="150"/>
        <end position="247"/>
    </location>
</feature>
<comment type="cofactor">
    <cofactor evidence="1">
        <name>Mn(2+)</name>
        <dbReference type="ChEBI" id="CHEBI:29035"/>
    </cofactor>
</comment>
<dbReference type="Pfam" id="PF02746">
    <property type="entry name" value="MR_MLE_N"/>
    <property type="match status" value="1"/>
</dbReference>
<gene>
    <name evidence="10" type="ORF">WM40_15035</name>
</gene>
<dbReference type="SMART" id="SM00922">
    <property type="entry name" value="MR_MLE"/>
    <property type="match status" value="1"/>
</dbReference>
<dbReference type="UniPathway" id="UPA00083"/>
<sequence>MIPSTATIDSVETLLLDVPTIRPHRLSVAVMRGQTLVIVRIRLSDGTIGLGEATTIGGLSYGEESPESIKVNIDTYLAPLLVGKEMGSVLKLMAPVRKSAQGNRFAKCALETALFDATAKRLNVPLSMLFGGAQHDALAVAWTLASGDTSRDIAEAEQMLEARRHCVFKLKIGARSVVDDVRHCAEIQRALSGGARIRVDLNQAWTETQAVSGIAMLADAGVELVEQPISASNRRGLKRLTDLARVPIMADEALHGTADAFALAVDHAADVFALKIAQSGGLLEAAHVAAIARAGNIDLYGGTMLEGPIGTIATAHLCATFDSLAWGSELFGPLLLTEEILTEPLVYKDFALHLPQGPGLGIVLDDEKVARFRRDGSRSST</sequence>
<accession>A0A0F5JZU3</accession>
<dbReference type="GO" id="GO:0018849">
    <property type="term" value="F:muconate cycloisomerase activity"/>
    <property type="evidence" value="ECO:0007669"/>
    <property type="project" value="InterPro"/>
</dbReference>
<comment type="caution">
    <text evidence="10">The sequence shown here is derived from an EMBL/GenBank/DDBJ whole genome shotgun (WGS) entry which is preliminary data.</text>
</comment>
<reference evidence="10 11" key="1">
    <citation type="submission" date="2015-03" db="EMBL/GenBank/DDBJ databases">
        <title>Draft Genome Sequence of Burkholderia andropogonis type strain ICMP2807, isolated from Sorghum bicolor.</title>
        <authorList>
            <person name="Lopes-Santos L."/>
            <person name="Castro D.B."/>
            <person name="Ottoboni L.M."/>
            <person name="Park D."/>
            <person name="Weirc B.S."/>
            <person name="Destefano S.A."/>
        </authorList>
    </citation>
    <scope>NUCLEOTIDE SEQUENCE [LARGE SCALE GENOMIC DNA]</scope>
    <source>
        <strain evidence="10 11">ICMP2807</strain>
    </source>
</reference>